<dbReference type="GO" id="GO:0008171">
    <property type="term" value="F:O-methyltransferase activity"/>
    <property type="evidence" value="ECO:0007669"/>
    <property type="project" value="InterPro"/>
</dbReference>
<dbReference type="OrthoDB" id="2410195at2759"/>
<evidence type="ECO:0000313" key="6">
    <source>
        <dbReference type="Proteomes" id="UP000799537"/>
    </source>
</evidence>
<keyword evidence="3" id="KW-0949">S-adenosyl-L-methionine</keyword>
<gene>
    <name evidence="5" type="ORF">M409DRAFT_56850</name>
</gene>
<dbReference type="Gene3D" id="3.40.50.150">
    <property type="entry name" value="Vaccinia Virus protein VP39"/>
    <property type="match status" value="1"/>
</dbReference>
<dbReference type="AlphaFoldDB" id="A0A6A6CBH3"/>
<dbReference type="InterPro" id="IPR016461">
    <property type="entry name" value="COMT-like"/>
</dbReference>
<dbReference type="RefSeq" id="XP_033665032.1">
    <property type="nucleotide sequence ID" value="XM_033813418.1"/>
</dbReference>
<dbReference type="PANTHER" id="PTHR43712">
    <property type="entry name" value="PUTATIVE (AFU_ORTHOLOGUE AFUA_4G14580)-RELATED"/>
    <property type="match status" value="1"/>
</dbReference>
<protein>
    <recommendedName>
        <fullName evidence="4">O-methyltransferase C-terminal domain-containing protein</fullName>
    </recommendedName>
</protein>
<keyword evidence="1" id="KW-0489">Methyltransferase</keyword>
<feature type="domain" description="O-methyltransferase C-terminal" evidence="4">
    <location>
        <begin position="129"/>
        <end position="335"/>
    </location>
</feature>
<keyword evidence="6" id="KW-1185">Reference proteome</keyword>
<reference evidence="5" key="1">
    <citation type="journal article" date="2020" name="Stud. Mycol.">
        <title>101 Dothideomycetes genomes: a test case for predicting lifestyles and emergence of pathogens.</title>
        <authorList>
            <person name="Haridas S."/>
            <person name="Albert R."/>
            <person name="Binder M."/>
            <person name="Bloem J."/>
            <person name="Labutti K."/>
            <person name="Salamov A."/>
            <person name="Andreopoulos B."/>
            <person name="Baker S."/>
            <person name="Barry K."/>
            <person name="Bills G."/>
            <person name="Bluhm B."/>
            <person name="Cannon C."/>
            <person name="Castanera R."/>
            <person name="Culley D."/>
            <person name="Daum C."/>
            <person name="Ezra D."/>
            <person name="Gonzalez J."/>
            <person name="Henrissat B."/>
            <person name="Kuo A."/>
            <person name="Liang C."/>
            <person name="Lipzen A."/>
            <person name="Lutzoni F."/>
            <person name="Magnuson J."/>
            <person name="Mondo S."/>
            <person name="Nolan M."/>
            <person name="Ohm R."/>
            <person name="Pangilinan J."/>
            <person name="Park H.-J."/>
            <person name="Ramirez L."/>
            <person name="Alfaro M."/>
            <person name="Sun H."/>
            <person name="Tritt A."/>
            <person name="Yoshinaga Y."/>
            <person name="Zwiers L.-H."/>
            <person name="Turgeon B."/>
            <person name="Goodwin S."/>
            <person name="Spatafora J."/>
            <person name="Crous P."/>
            <person name="Grigoriev I."/>
        </authorList>
    </citation>
    <scope>NUCLEOTIDE SEQUENCE</scope>
    <source>
        <strain evidence="5">ATCC 36951</strain>
    </source>
</reference>
<dbReference type="PROSITE" id="PS51683">
    <property type="entry name" value="SAM_OMT_II"/>
    <property type="match status" value="1"/>
</dbReference>
<evidence type="ECO:0000259" key="4">
    <source>
        <dbReference type="Pfam" id="PF00891"/>
    </source>
</evidence>
<dbReference type="Proteomes" id="UP000799537">
    <property type="component" value="Unassembled WGS sequence"/>
</dbReference>
<proteinExistence type="predicted"/>
<name>A0A6A6CBH3_ZASCE</name>
<dbReference type="PANTHER" id="PTHR43712:SF1">
    <property type="entry name" value="HYPOTHETICAL O-METHYLTRANSFERASE (EUROFUNG)-RELATED"/>
    <property type="match status" value="1"/>
</dbReference>
<dbReference type="InterPro" id="IPR029063">
    <property type="entry name" value="SAM-dependent_MTases_sf"/>
</dbReference>
<organism evidence="5 6">
    <name type="scientific">Zasmidium cellare ATCC 36951</name>
    <dbReference type="NCBI Taxonomy" id="1080233"/>
    <lineage>
        <taxon>Eukaryota</taxon>
        <taxon>Fungi</taxon>
        <taxon>Dikarya</taxon>
        <taxon>Ascomycota</taxon>
        <taxon>Pezizomycotina</taxon>
        <taxon>Dothideomycetes</taxon>
        <taxon>Dothideomycetidae</taxon>
        <taxon>Mycosphaerellales</taxon>
        <taxon>Mycosphaerellaceae</taxon>
        <taxon>Zasmidium</taxon>
    </lineage>
</organism>
<evidence type="ECO:0000256" key="1">
    <source>
        <dbReference type="ARBA" id="ARBA00022603"/>
    </source>
</evidence>
<evidence type="ECO:0000256" key="3">
    <source>
        <dbReference type="ARBA" id="ARBA00022691"/>
    </source>
</evidence>
<dbReference type="InterPro" id="IPR001077">
    <property type="entry name" value="COMT_C"/>
</dbReference>
<dbReference type="SUPFAM" id="SSF53335">
    <property type="entry name" value="S-adenosyl-L-methionine-dependent methyltransferases"/>
    <property type="match status" value="1"/>
</dbReference>
<dbReference type="GeneID" id="54566690"/>
<dbReference type="EMBL" id="ML993605">
    <property type="protein sequence ID" value="KAF2164143.1"/>
    <property type="molecule type" value="Genomic_DNA"/>
</dbReference>
<dbReference type="Pfam" id="PF00891">
    <property type="entry name" value="Methyltransf_2"/>
    <property type="match status" value="1"/>
</dbReference>
<accession>A0A6A6CBH3</accession>
<evidence type="ECO:0000256" key="2">
    <source>
        <dbReference type="ARBA" id="ARBA00022679"/>
    </source>
</evidence>
<dbReference type="GO" id="GO:0032259">
    <property type="term" value="P:methylation"/>
    <property type="evidence" value="ECO:0007669"/>
    <property type="project" value="UniProtKB-KW"/>
</dbReference>
<sequence length="357" mass="39924">MATTAASLRKLAENPPSNAAERRALYDAAKAVMFAVEAPIDTEHRLFFVASSSGSRVEPYYYRLLRYVAAIGLVKEVSEGTFAASNLTATAATKSFKLGLDFHEGSKNLLTLPKYLSETGYRNPTDPNTSLFAKIHGAGIMDLLQQNPERAATVFEYMAEHRKHLPTWMNDAVSTKDFEMSDIDHNSNRIMMVDVGGGSGHQCFALRAAFPQLRGKMVVQDITVMVDMIDKEEASAIDLEPMAHDFFTPQPVKHAKVYYMRNVLHDWSNEPAAKILQQLRPAMTADSVVVIDEIVIPPTGANHKLLHYDFAMMSTASSMERTEKQWRALVESCGMKLRDIWVYDEDMQWALIVAVPN</sequence>
<keyword evidence="2" id="KW-0808">Transferase</keyword>
<evidence type="ECO:0000313" key="5">
    <source>
        <dbReference type="EMBL" id="KAF2164143.1"/>
    </source>
</evidence>